<comment type="similarity">
    <text evidence="1">Belongs to the SKA1 family.</text>
</comment>
<dbReference type="EMBL" id="AP006491">
    <property type="protein sequence ID" value="BAM79991.1"/>
    <property type="molecule type" value="Genomic_DNA"/>
</dbReference>
<dbReference type="STRING" id="280699.M1UQZ9"/>
<feature type="compositionally biased region" description="Low complexity" evidence="2">
    <location>
        <begin position="164"/>
        <end position="173"/>
    </location>
</feature>
<dbReference type="GO" id="GO:0000940">
    <property type="term" value="C:outer kinetochore"/>
    <property type="evidence" value="ECO:0007669"/>
    <property type="project" value="TreeGrafter"/>
</dbReference>
<evidence type="ECO:0000256" key="1">
    <source>
        <dbReference type="ARBA" id="ARBA00006836"/>
    </source>
</evidence>
<dbReference type="PANTHER" id="PTHR28573">
    <property type="entry name" value="SPINDLE AND KINETOCHORE-ASSOCIATED PROTEIN 1"/>
    <property type="match status" value="1"/>
</dbReference>
<dbReference type="InterPro" id="IPR009829">
    <property type="entry name" value="SKA1"/>
</dbReference>
<evidence type="ECO:0000313" key="3">
    <source>
        <dbReference type="EMBL" id="BAM79991.1"/>
    </source>
</evidence>
<dbReference type="GO" id="GO:0031110">
    <property type="term" value="P:regulation of microtubule polymerization or depolymerization"/>
    <property type="evidence" value="ECO:0007669"/>
    <property type="project" value="TreeGrafter"/>
</dbReference>
<dbReference type="GO" id="GO:0005876">
    <property type="term" value="C:spindle microtubule"/>
    <property type="evidence" value="ECO:0007669"/>
    <property type="project" value="TreeGrafter"/>
</dbReference>
<dbReference type="Pfam" id="PF07160">
    <property type="entry name" value="SKA1"/>
    <property type="match status" value="1"/>
</dbReference>
<dbReference type="GO" id="GO:0051301">
    <property type="term" value="P:cell division"/>
    <property type="evidence" value="ECO:0007669"/>
    <property type="project" value="InterPro"/>
</dbReference>
<dbReference type="Gramene" id="CMI099CT">
    <property type="protein sequence ID" value="CMI099CT"/>
    <property type="gene ID" value="CMI099C"/>
</dbReference>
<dbReference type="InterPro" id="IPR042031">
    <property type="entry name" value="SKA1_MBD_sf"/>
</dbReference>
<dbReference type="AlphaFoldDB" id="M1UQZ9"/>
<evidence type="ECO:0000313" key="4">
    <source>
        <dbReference type="Proteomes" id="UP000007014"/>
    </source>
</evidence>
<feature type="region of interest" description="Disordered" evidence="2">
    <location>
        <begin position="118"/>
        <end position="173"/>
    </location>
</feature>
<organism evidence="3 4">
    <name type="scientific">Cyanidioschyzon merolae (strain NIES-3377 / 10D)</name>
    <name type="common">Unicellular red alga</name>
    <dbReference type="NCBI Taxonomy" id="280699"/>
    <lineage>
        <taxon>Eukaryota</taxon>
        <taxon>Rhodophyta</taxon>
        <taxon>Bangiophyceae</taxon>
        <taxon>Cyanidiales</taxon>
        <taxon>Cyanidiaceae</taxon>
        <taxon>Cyanidioschyzon</taxon>
    </lineage>
</organism>
<dbReference type="OMA" id="PTGMRED"/>
<accession>M1UQZ9</accession>
<gene>
    <name evidence="3" type="ORF">CYME_CMI099C</name>
</gene>
<reference evidence="3 4" key="2">
    <citation type="journal article" date="2007" name="BMC Biol.">
        <title>A 100%-complete sequence reveals unusually simple genomic features in the hot-spring red alga Cyanidioschyzon merolae.</title>
        <authorList>
            <person name="Nozaki H."/>
            <person name="Takano H."/>
            <person name="Misumi O."/>
            <person name="Terasawa K."/>
            <person name="Matsuzaki M."/>
            <person name="Maruyama S."/>
            <person name="Nishida K."/>
            <person name="Yagisawa F."/>
            <person name="Yoshida Y."/>
            <person name="Fujiwara T."/>
            <person name="Takio S."/>
            <person name="Tamura K."/>
            <person name="Chung S.J."/>
            <person name="Nakamura S."/>
            <person name="Kuroiwa H."/>
            <person name="Tanaka K."/>
            <person name="Sato N."/>
            <person name="Kuroiwa T."/>
        </authorList>
    </citation>
    <scope>NUCLEOTIDE SEQUENCE [LARGE SCALE GENOMIC DNA]</scope>
    <source>
        <strain evidence="3 4">10D</strain>
    </source>
</reference>
<dbReference type="GeneID" id="16993620"/>
<dbReference type="KEGG" id="cme:CYME_CMI099C"/>
<dbReference type="eggNOG" id="KOG4832">
    <property type="taxonomic scope" value="Eukaryota"/>
</dbReference>
<name>M1UQZ9_CYAM1</name>
<sequence>MLSTRGERSEVPVEGHPDEQRLLGIGSQLGADAATLVRRVRTLKWLALMRSAEAVPALDEHLYATEAQLQAAETHFYWLKEALEEDLRYAGQMKQLCRRVREQRQQWRRLQVALQQRRRAGRTCAGTEDASPPSAQQPPGSEGAPTGRVNDSVSPVPRKRDSFPRAAPAVDAAPRVEPVTEETLQQVPGHIRGRVTIERLHRAISDIESILRYKYALLRRPKHELTSAQLDQRCRYEDMETDETRGHYFFSETDIKSFASLKQDTTGRALMNVFRHLGRLRESRAATHARIWILSGP</sequence>
<keyword evidence="4" id="KW-1185">Reference proteome</keyword>
<protein>
    <recommendedName>
        <fullName evidence="5">Spindle and kinetochore-associated protein 1</fullName>
    </recommendedName>
</protein>
<dbReference type="Gene3D" id="1.10.10.1890">
    <property type="entry name" value="Ska1 microtubule binding domain-like"/>
    <property type="match status" value="1"/>
</dbReference>
<dbReference type="GO" id="GO:0007059">
    <property type="term" value="P:chromosome segregation"/>
    <property type="evidence" value="ECO:0007669"/>
    <property type="project" value="InterPro"/>
</dbReference>
<feature type="compositionally biased region" description="Low complexity" evidence="2">
    <location>
        <begin position="130"/>
        <end position="139"/>
    </location>
</feature>
<proteinExistence type="inferred from homology"/>
<dbReference type="Proteomes" id="UP000007014">
    <property type="component" value="Chromosome 9"/>
</dbReference>
<dbReference type="OrthoDB" id="5962at2759"/>
<reference evidence="3 4" key="1">
    <citation type="journal article" date="2004" name="Nature">
        <title>Genome sequence of the ultrasmall unicellular red alga Cyanidioschyzon merolae 10D.</title>
        <authorList>
            <person name="Matsuzaki M."/>
            <person name="Misumi O."/>
            <person name="Shin-i T."/>
            <person name="Maruyama S."/>
            <person name="Takahara M."/>
            <person name="Miyagishima S."/>
            <person name="Mori T."/>
            <person name="Nishida K."/>
            <person name="Yagisawa F."/>
            <person name="Nishida K."/>
            <person name="Yoshida Y."/>
            <person name="Nishimura Y."/>
            <person name="Nakao S."/>
            <person name="Kobayashi T."/>
            <person name="Momoyama Y."/>
            <person name="Higashiyama T."/>
            <person name="Minoda A."/>
            <person name="Sano M."/>
            <person name="Nomoto H."/>
            <person name="Oishi K."/>
            <person name="Hayashi H."/>
            <person name="Ohta F."/>
            <person name="Nishizaka S."/>
            <person name="Haga S."/>
            <person name="Miura S."/>
            <person name="Morishita T."/>
            <person name="Kabeya Y."/>
            <person name="Terasawa K."/>
            <person name="Suzuki Y."/>
            <person name="Ishii Y."/>
            <person name="Asakawa S."/>
            <person name="Takano H."/>
            <person name="Ohta N."/>
            <person name="Kuroiwa H."/>
            <person name="Tanaka K."/>
            <person name="Shimizu N."/>
            <person name="Sugano S."/>
            <person name="Sato N."/>
            <person name="Nozaki H."/>
            <person name="Ogasawara N."/>
            <person name="Kohara Y."/>
            <person name="Kuroiwa T."/>
        </authorList>
    </citation>
    <scope>NUCLEOTIDE SEQUENCE [LARGE SCALE GENOMIC DNA]</scope>
    <source>
        <strain evidence="3 4">10D</strain>
    </source>
</reference>
<evidence type="ECO:0008006" key="5">
    <source>
        <dbReference type="Google" id="ProtNLM"/>
    </source>
</evidence>
<dbReference type="HOGENOM" id="CLU_937985_0_0_1"/>
<dbReference type="GO" id="GO:0000278">
    <property type="term" value="P:mitotic cell cycle"/>
    <property type="evidence" value="ECO:0007669"/>
    <property type="project" value="TreeGrafter"/>
</dbReference>
<evidence type="ECO:0000256" key="2">
    <source>
        <dbReference type="SAM" id="MobiDB-lite"/>
    </source>
</evidence>
<dbReference type="GO" id="GO:0072686">
    <property type="term" value="C:mitotic spindle"/>
    <property type="evidence" value="ECO:0007669"/>
    <property type="project" value="TreeGrafter"/>
</dbReference>
<dbReference type="PANTHER" id="PTHR28573:SF1">
    <property type="entry name" value="SPINDLE AND KINETOCHORE-ASSOCIATED PROTEIN 1"/>
    <property type="match status" value="1"/>
</dbReference>
<dbReference type="RefSeq" id="XP_005536277.1">
    <property type="nucleotide sequence ID" value="XM_005536220.1"/>
</dbReference>
<dbReference type="GO" id="GO:0008017">
    <property type="term" value="F:microtubule binding"/>
    <property type="evidence" value="ECO:0007669"/>
    <property type="project" value="InterPro"/>
</dbReference>